<dbReference type="InterPro" id="IPR011663">
    <property type="entry name" value="UTRA"/>
</dbReference>
<dbReference type="InterPro" id="IPR028978">
    <property type="entry name" value="Chorismate_lyase_/UTRA_dom_sf"/>
</dbReference>
<dbReference type="Pfam" id="PF00392">
    <property type="entry name" value="GntR"/>
    <property type="match status" value="1"/>
</dbReference>
<comment type="caution">
    <text evidence="5">The sequence shown here is derived from an EMBL/GenBank/DDBJ whole genome shotgun (WGS) entry which is preliminary data.</text>
</comment>
<dbReference type="CDD" id="cd07377">
    <property type="entry name" value="WHTH_GntR"/>
    <property type="match status" value="1"/>
</dbReference>
<evidence type="ECO:0000313" key="5">
    <source>
        <dbReference type="EMBL" id="GIH95424.1"/>
    </source>
</evidence>
<evidence type="ECO:0000259" key="4">
    <source>
        <dbReference type="PROSITE" id="PS50949"/>
    </source>
</evidence>
<proteinExistence type="predicted"/>
<keyword evidence="1" id="KW-0805">Transcription regulation</keyword>
<evidence type="ECO:0000256" key="3">
    <source>
        <dbReference type="ARBA" id="ARBA00023163"/>
    </source>
</evidence>
<dbReference type="InterPro" id="IPR000524">
    <property type="entry name" value="Tscrpt_reg_HTH_GntR"/>
</dbReference>
<dbReference type="GO" id="GO:0003677">
    <property type="term" value="F:DNA binding"/>
    <property type="evidence" value="ECO:0007669"/>
    <property type="project" value="UniProtKB-KW"/>
</dbReference>
<keyword evidence="3" id="KW-0804">Transcription</keyword>
<evidence type="ECO:0000256" key="2">
    <source>
        <dbReference type="ARBA" id="ARBA00023125"/>
    </source>
</evidence>
<feature type="domain" description="HTH gntR-type" evidence="4">
    <location>
        <begin position="3"/>
        <end position="71"/>
    </location>
</feature>
<dbReference type="InterPro" id="IPR036390">
    <property type="entry name" value="WH_DNA-bd_sf"/>
</dbReference>
<dbReference type="Pfam" id="PF07702">
    <property type="entry name" value="UTRA"/>
    <property type="match status" value="1"/>
</dbReference>
<dbReference type="InterPro" id="IPR050679">
    <property type="entry name" value="Bact_HTH_transcr_reg"/>
</dbReference>
<dbReference type="SUPFAM" id="SSF46785">
    <property type="entry name" value="Winged helix' DNA-binding domain"/>
    <property type="match status" value="1"/>
</dbReference>
<dbReference type="AlphaFoldDB" id="A0A8J3SN81"/>
<dbReference type="SUPFAM" id="SSF64288">
    <property type="entry name" value="Chorismate lyase-like"/>
    <property type="match status" value="1"/>
</dbReference>
<keyword evidence="6" id="KW-1185">Reference proteome</keyword>
<organism evidence="5 6">
    <name type="scientific">Planobispora siamensis</name>
    <dbReference type="NCBI Taxonomy" id="936338"/>
    <lineage>
        <taxon>Bacteria</taxon>
        <taxon>Bacillati</taxon>
        <taxon>Actinomycetota</taxon>
        <taxon>Actinomycetes</taxon>
        <taxon>Streptosporangiales</taxon>
        <taxon>Streptosporangiaceae</taxon>
        <taxon>Planobispora</taxon>
    </lineage>
</organism>
<dbReference type="PROSITE" id="PS50949">
    <property type="entry name" value="HTH_GNTR"/>
    <property type="match status" value="1"/>
</dbReference>
<reference evidence="5 6" key="1">
    <citation type="submission" date="2021-01" db="EMBL/GenBank/DDBJ databases">
        <title>Whole genome shotgun sequence of Planobispora siamensis NBRC 107568.</title>
        <authorList>
            <person name="Komaki H."/>
            <person name="Tamura T."/>
        </authorList>
    </citation>
    <scope>NUCLEOTIDE SEQUENCE [LARGE SCALE GENOMIC DNA]</scope>
    <source>
        <strain evidence="5 6">NBRC 107568</strain>
    </source>
</reference>
<dbReference type="Gene3D" id="3.40.1410.10">
    <property type="entry name" value="Chorismate lyase-like"/>
    <property type="match status" value="1"/>
</dbReference>
<accession>A0A8J3SN81</accession>
<evidence type="ECO:0000256" key="1">
    <source>
        <dbReference type="ARBA" id="ARBA00023015"/>
    </source>
</evidence>
<protein>
    <submittedName>
        <fullName evidence="5">Transcriptional regulator</fullName>
    </submittedName>
</protein>
<gene>
    <name evidence="5" type="ORF">Psi01_60540</name>
</gene>
<dbReference type="Proteomes" id="UP000619788">
    <property type="component" value="Unassembled WGS sequence"/>
</dbReference>
<dbReference type="EMBL" id="BOOJ01000052">
    <property type="protein sequence ID" value="GIH95424.1"/>
    <property type="molecule type" value="Genomic_DNA"/>
</dbReference>
<name>A0A8J3SN81_9ACTN</name>
<dbReference type="InterPro" id="IPR036388">
    <property type="entry name" value="WH-like_DNA-bd_sf"/>
</dbReference>
<dbReference type="GO" id="GO:0045892">
    <property type="term" value="P:negative regulation of DNA-templated transcription"/>
    <property type="evidence" value="ECO:0007669"/>
    <property type="project" value="TreeGrafter"/>
</dbReference>
<dbReference type="Gene3D" id="1.10.10.10">
    <property type="entry name" value="Winged helix-like DNA-binding domain superfamily/Winged helix DNA-binding domain"/>
    <property type="match status" value="1"/>
</dbReference>
<dbReference type="SMART" id="SM00866">
    <property type="entry name" value="UTRA"/>
    <property type="match status" value="1"/>
</dbReference>
<keyword evidence="2" id="KW-0238">DNA-binding</keyword>
<dbReference type="RefSeq" id="WP_204067519.1">
    <property type="nucleotide sequence ID" value="NZ_BOOJ01000052.1"/>
</dbReference>
<dbReference type="PANTHER" id="PTHR44846:SF17">
    <property type="entry name" value="GNTR-FAMILY TRANSCRIPTIONAL REGULATOR"/>
    <property type="match status" value="1"/>
</dbReference>
<evidence type="ECO:0000313" key="6">
    <source>
        <dbReference type="Proteomes" id="UP000619788"/>
    </source>
</evidence>
<dbReference type="GO" id="GO:0003700">
    <property type="term" value="F:DNA-binding transcription factor activity"/>
    <property type="evidence" value="ECO:0007669"/>
    <property type="project" value="InterPro"/>
</dbReference>
<dbReference type="PANTHER" id="PTHR44846">
    <property type="entry name" value="MANNOSYL-D-GLYCERATE TRANSPORT/METABOLISM SYSTEM REPRESSOR MNGR-RELATED"/>
    <property type="match status" value="1"/>
</dbReference>
<sequence length="252" mass="26962">MMVARYQQLADDLRRDILGGLYAPGEAIPPISALAQRYDIAKTMVSQALRILENEGLVRPERGRGTIVLDRRAVDFDLSVWSRVNVPGGGGPVGGPWQTACAAQGINGDMKAIEVVTESAGADVAALLGMAAGELVVRRTRHATIDERPVQIQHAYYPHASLAAGTALERPGRVEGGVYGLLASLGVQLTRCAVALESRQPTPEEAAELGLRTEAVTVVERVSFTADGTPMEVLRITAVRTRFRLENVSLIA</sequence>
<dbReference type="SMART" id="SM00345">
    <property type="entry name" value="HTH_GNTR"/>
    <property type="match status" value="1"/>
</dbReference>